<gene>
    <name evidence="4" type="ORF">CY34DRAFT_27776</name>
</gene>
<evidence type="ECO:0000256" key="3">
    <source>
        <dbReference type="PROSITE-ProRule" id="PRU00221"/>
    </source>
</evidence>
<dbReference type="EMBL" id="KN835283">
    <property type="protein sequence ID" value="KIK40983.1"/>
    <property type="molecule type" value="Genomic_DNA"/>
</dbReference>
<dbReference type="Proteomes" id="UP000054485">
    <property type="component" value="Unassembled WGS sequence"/>
</dbReference>
<evidence type="ECO:0000256" key="2">
    <source>
        <dbReference type="ARBA" id="ARBA00022737"/>
    </source>
</evidence>
<reference evidence="4 5" key="1">
    <citation type="submission" date="2014-04" db="EMBL/GenBank/DDBJ databases">
        <authorList>
            <consortium name="DOE Joint Genome Institute"/>
            <person name="Kuo A."/>
            <person name="Ruytinx J."/>
            <person name="Rineau F."/>
            <person name="Colpaert J."/>
            <person name="Kohler A."/>
            <person name="Nagy L.G."/>
            <person name="Floudas D."/>
            <person name="Copeland A."/>
            <person name="Barry K.W."/>
            <person name="Cichocki N."/>
            <person name="Veneault-Fourrey C."/>
            <person name="LaButti K."/>
            <person name="Lindquist E.A."/>
            <person name="Lipzen A."/>
            <person name="Lundell T."/>
            <person name="Morin E."/>
            <person name="Murat C."/>
            <person name="Sun H."/>
            <person name="Tunlid A."/>
            <person name="Henrissat B."/>
            <person name="Grigoriev I.V."/>
            <person name="Hibbett D.S."/>
            <person name="Martin F."/>
            <person name="Nordberg H.P."/>
            <person name="Cantor M.N."/>
            <person name="Hua S.X."/>
        </authorList>
    </citation>
    <scope>NUCLEOTIDE SEQUENCE [LARGE SCALE GENOMIC DNA]</scope>
    <source>
        <strain evidence="4 5">UH-Slu-Lm8-n1</strain>
    </source>
</reference>
<dbReference type="SUPFAM" id="SSF50998">
    <property type="entry name" value="Quinoprotein alcohol dehydrogenase-like"/>
    <property type="match status" value="1"/>
</dbReference>
<dbReference type="PROSITE" id="PS00678">
    <property type="entry name" value="WD_REPEATS_1"/>
    <property type="match status" value="4"/>
</dbReference>
<keyword evidence="1 3" id="KW-0853">WD repeat</keyword>
<evidence type="ECO:0000313" key="4">
    <source>
        <dbReference type="EMBL" id="KIK40983.1"/>
    </source>
</evidence>
<dbReference type="PRINTS" id="PR00320">
    <property type="entry name" value="GPROTEINBRPT"/>
</dbReference>
<dbReference type="SMART" id="SM00320">
    <property type="entry name" value="WD40"/>
    <property type="match status" value="7"/>
</dbReference>
<name>A0A0D0BC11_9AGAM</name>
<keyword evidence="5" id="KW-1185">Reference proteome</keyword>
<dbReference type="InterPro" id="IPR020472">
    <property type="entry name" value="WD40_PAC1"/>
</dbReference>
<proteinExistence type="predicted"/>
<dbReference type="OrthoDB" id="674604at2759"/>
<dbReference type="PANTHER" id="PTHR19848">
    <property type="entry name" value="WD40 REPEAT PROTEIN"/>
    <property type="match status" value="1"/>
</dbReference>
<protein>
    <recommendedName>
        <fullName evidence="6">WD40 repeat-like protein</fullName>
    </recommendedName>
</protein>
<dbReference type="Gene3D" id="2.130.10.10">
    <property type="entry name" value="YVTN repeat-like/Quinoprotein amine dehydrogenase"/>
    <property type="match status" value="2"/>
</dbReference>
<accession>A0A0D0BC11</accession>
<sequence>TLRGHTHQVRGVAHLPGGRIVTCSDDGSLRLWDLESGTQIGDDWQDKGTLGIVFSIALSPNGKTIASGSVDGIVRLWDVEKGKVIAKWTGHTLRVCSVCWSGDGKRVASASSDGMLRVWDAENGKILLGPINTGHSWVYGVSYSPDNSKIATGGVYEGGVRVWNSKTGKLLFKECDTANTRIVLQETVCTRGLAWVSDGKKLVATSSSSTVIWKIATWKPIAILRGSFRDVQAISLSSNNHILASASDDCTVCLWNLCTNRQIGLPLLHESDVQCITLIGDGKVLVTACNDGNVYVWD</sequence>
<feature type="repeat" description="WD" evidence="3">
    <location>
        <begin position="88"/>
        <end position="129"/>
    </location>
</feature>
<feature type="repeat" description="WD" evidence="3">
    <location>
        <begin position="2"/>
        <end position="42"/>
    </location>
</feature>
<evidence type="ECO:0000313" key="5">
    <source>
        <dbReference type="Proteomes" id="UP000054485"/>
    </source>
</evidence>
<feature type="repeat" description="WD" evidence="3">
    <location>
        <begin position="53"/>
        <end position="87"/>
    </location>
</feature>
<dbReference type="PROSITE" id="PS50294">
    <property type="entry name" value="WD_REPEATS_REGION"/>
    <property type="match status" value="5"/>
</dbReference>
<dbReference type="InterPro" id="IPR019775">
    <property type="entry name" value="WD40_repeat_CS"/>
</dbReference>
<feature type="non-terminal residue" evidence="4">
    <location>
        <position position="1"/>
    </location>
</feature>
<dbReference type="InterPro" id="IPR001680">
    <property type="entry name" value="WD40_rpt"/>
</dbReference>
<dbReference type="InParanoid" id="A0A0D0BC11"/>
<dbReference type="AlphaFoldDB" id="A0A0D0BC11"/>
<dbReference type="InterPro" id="IPR015943">
    <property type="entry name" value="WD40/YVTN_repeat-like_dom_sf"/>
</dbReference>
<dbReference type="STRING" id="930992.A0A0D0BC11"/>
<feature type="non-terminal residue" evidence="4">
    <location>
        <position position="298"/>
    </location>
</feature>
<feature type="repeat" description="WD" evidence="3">
    <location>
        <begin position="269"/>
        <end position="298"/>
    </location>
</feature>
<keyword evidence="2" id="KW-0677">Repeat</keyword>
<dbReference type="Pfam" id="PF00400">
    <property type="entry name" value="WD40"/>
    <property type="match status" value="6"/>
</dbReference>
<dbReference type="InterPro" id="IPR011047">
    <property type="entry name" value="Quinoprotein_ADH-like_sf"/>
</dbReference>
<organism evidence="4 5">
    <name type="scientific">Suillus luteus UH-Slu-Lm8-n1</name>
    <dbReference type="NCBI Taxonomy" id="930992"/>
    <lineage>
        <taxon>Eukaryota</taxon>
        <taxon>Fungi</taxon>
        <taxon>Dikarya</taxon>
        <taxon>Basidiomycota</taxon>
        <taxon>Agaricomycotina</taxon>
        <taxon>Agaricomycetes</taxon>
        <taxon>Agaricomycetidae</taxon>
        <taxon>Boletales</taxon>
        <taxon>Suillineae</taxon>
        <taxon>Suillaceae</taxon>
        <taxon>Suillus</taxon>
    </lineage>
</organism>
<dbReference type="CDD" id="cd00200">
    <property type="entry name" value="WD40"/>
    <property type="match status" value="1"/>
</dbReference>
<evidence type="ECO:0000256" key="1">
    <source>
        <dbReference type="ARBA" id="ARBA00022574"/>
    </source>
</evidence>
<dbReference type="PANTHER" id="PTHR19848:SF8">
    <property type="entry name" value="F-BOX AND WD REPEAT DOMAIN CONTAINING 7"/>
    <property type="match status" value="1"/>
</dbReference>
<dbReference type="PROSITE" id="PS50082">
    <property type="entry name" value="WD_REPEATS_2"/>
    <property type="match status" value="5"/>
</dbReference>
<feature type="repeat" description="WD" evidence="3">
    <location>
        <begin position="224"/>
        <end position="265"/>
    </location>
</feature>
<dbReference type="HOGENOM" id="CLU_000288_57_33_1"/>
<reference evidence="5" key="2">
    <citation type="submission" date="2015-01" db="EMBL/GenBank/DDBJ databases">
        <title>Evolutionary Origins and Diversification of the Mycorrhizal Mutualists.</title>
        <authorList>
            <consortium name="DOE Joint Genome Institute"/>
            <consortium name="Mycorrhizal Genomics Consortium"/>
            <person name="Kohler A."/>
            <person name="Kuo A."/>
            <person name="Nagy L.G."/>
            <person name="Floudas D."/>
            <person name="Copeland A."/>
            <person name="Barry K.W."/>
            <person name="Cichocki N."/>
            <person name="Veneault-Fourrey C."/>
            <person name="LaButti K."/>
            <person name="Lindquist E.A."/>
            <person name="Lipzen A."/>
            <person name="Lundell T."/>
            <person name="Morin E."/>
            <person name="Murat C."/>
            <person name="Riley R."/>
            <person name="Ohm R."/>
            <person name="Sun H."/>
            <person name="Tunlid A."/>
            <person name="Henrissat B."/>
            <person name="Grigoriev I.V."/>
            <person name="Hibbett D.S."/>
            <person name="Martin F."/>
        </authorList>
    </citation>
    <scope>NUCLEOTIDE SEQUENCE [LARGE SCALE GENOMIC DNA]</scope>
    <source>
        <strain evidence="5">UH-Slu-Lm8-n1</strain>
    </source>
</reference>
<evidence type="ECO:0008006" key="6">
    <source>
        <dbReference type="Google" id="ProtNLM"/>
    </source>
</evidence>